<name>A0A6G1Q077_CHAAH</name>
<accession>A0A6G1Q077</accession>
<dbReference type="AlphaFoldDB" id="A0A6G1Q077"/>
<evidence type="ECO:0000313" key="3">
    <source>
        <dbReference type="Proteomes" id="UP000503349"/>
    </source>
</evidence>
<organism evidence="2 3">
    <name type="scientific">Channa argus</name>
    <name type="common">Northern snakehead</name>
    <name type="synonym">Ophicephalus argus</name>
    <dbReference type="NCBI Taxonomy" id="215402"/>
    <lineage>
        <taxon>Eukaryota</taxon>
        <taxon>Metazoa</taxon>
        <taxon>Chordata</taxon>
        <taxon>Craniata</taxon>
        <taxon>Vertebrata</taxon>
        <taxon>Euteleostomi</taxon>
        <taxon>Actinopterygii</taxon>
        <taxon>Neopterygii</taxon>
        <taxon>Teleostei</taxon>
        <taxon>Neoteleostei</taxon>
        <taxon>Acanthomorphata</taxon>
        <taxon>Anabantaria</taxon>
        <taxon>Anabantiformes</taxon>
        <taxon>Channoidei</taxon>
        <taxon>Channidae</taxon>
        <taxon>Channa</taxon>
    </lineage>
</organism>
<reference evidence="2 3" key="1">
    <citation type="submission" date="2019-02" db="EMBL/GenBank/DDBJ databases">
        <title>Opniocepnalus argus genome.</title>
        <authorList>
            <person name="Zhou C."/>
            <person name="Xiao S."/>
        </authorList>
    </citation>
    <scope>NUCLEOTIDE SEQUENCE [LARGE SCALE GENOMIC DNA]</scope>
    <source>
        <strain evidence="2">OARG1902GOOAL</strain>
        <tissue evidence="2">Muscle</tissue>
    </source>
</reference>
<protein>
    <submittedName>
        <fullName evidence="2">Uncharacterized protein</fullName>
    </submittedName>
</protein>
<feature type="region of interest" description="Disordered" evidence="1">
    <location>
        <begin position="153"/>
        <end position="200"/>
    </location>
</feature>
<feature type="region of interest" description="Disordered" evidence="1">
    <location>
        <begin position="1"/>
        <end position="21"/>
    </location>
</feature>
<dbReference type="InterPro" id="IPR028042">
    <property type="entry name" value="DUF4639"/>
</dbReference>
<sequence>MSFTGAKSSADKNNGSAQVTPSPMQELNCILSGRLTQAQWMDMLIYEEADEIVGEIMDELLSMVMEGCLKVYVERQIAPFSVSWAKSYITKILEQQILYPDVGDEPKEPSKTEDSEPLPAIPDSLAQGCVPVVTSPLQQEAGSVQISVQEEPVVDQQGGTVARRDSFPKQSEMETSTERSVSDQSFKVLIPRPPPKPVQKKRRRVNVFLKPVPGKLLPSLSTSAEKKIVELKSKSRAHSYKPKPIPKIDPASLPRHCVIPQYEIVDDNGPKLKKTSGLSKLQPKYDQQQTEWTAVSLKPLTLTKDQSVGFQMRDEKDVFLKKLSTSTQSNEGIASSGSLRLDKMVLAKGVSLLDPKAAEVNPLIFNPKGQSTKLRPIKSDVAVPLISADQITAGPPPKIIPLFESRN</sequence>
<evidence type="ECO:0000313" key="2">
    <source>
        <dbReference type="EMBL" id="KAF3695902.1"/>
    </source>
</evidence>
<dbReference type="EMBL" id="CM015722">
    <property type="protein sequence ID" value="KAF3695902.1"/>
    <property type="molecule type" value="Genomic_DNA"/>
</dbReference>
<evidence type="ECO:0000256" key="1">
    <source>
        <dbReference type="SAM" id="MobiDB-lite"/>
    </source>
</evidence>
<gene>
    <name evidence="2" type="ORF">EXN66_Car011578</name>
</gene>
<feature type="compositionally biased region" description="Basic and acidic residues" evidence="1">
    <location>
        <begin position="104"/>
        <end position="114"/>
    </location>
</feature>
<keyword evidence="3" id="KW-1185">Reference proteome</keyword>
<reference evidence="3" key="2">
    <citation type="submission" date="2019-02" db="EMBL/GenBank/DDBJ databases">
        <title>Opniocepnalus argus Var Kimnra genome.</title>
        <authorList>
            <person name="Zhou C."/>
            <person name="Xiao S."/>
        </authorList>
    </citation>
    <scope>NUCLEOTIDE SEQUENCE [LARGE SCALE GENOMIC DNA]</scope>
</reference>
<feature type="region of interest" description="Disordered" evidence="1">
    <location>
        <begin position="100"/>
        <end position="121"/>
    </location>
</feature>
<dbReference type="Pfam" id="PF15479">
    <property type="entry name" value="DUF4639"/>
    <property type="match status" value="1"/>
</dbReference>
<dbReference type="Proteomes" id="UP000503349">
    <property type="component" value="Chromosome 11"/>
</dbReference>
<dbReference type="OrthoDB" id="193650at2759"/>
<dbReference type="PANTHER" id="PTHR34438">
    <property type="entry name" value="SI:DKEY-97L20.6"/>
    <property type="match status" value="1"/>
</dbReference>
<proteinExistence type="predicted"/>
<dbReference type="PANTHER" id="PTHR34438:SF1">
    <property type="entry name" value="CHROMOSOME 2 OPEN READING FRAME 81"/>
    <property type="match status" value="1"/>
</dbReference>